<comment type="caution">
    <text evidence="1">The sequence shown here is derived from an EMBL/GenBank/DDBJ whole genome shotgun (WGS) entry which is preliminary data.</text>
</comment>
<dbReference type="Proteomes" id="UP001177021">
    <property type="component" value="Unassembled WGS sequence"/>
</dbReference>
<organism evidence="1 2">
    <name type="scientific">Trifolium pratense</name>
    <name type="common">Red clover</name>
    <dbReference type="NCBI Taxonomy" id="57577"/>
    <lineage>
        <taxon>Eukaryota</taxon>
        <taxon>Viridiplantae</taxon>
        <taxon>Streptophyta</taxon>
        <taxon>Embryophyta</taxon>
        <taxon>Tracheophyta</taxon>
        <taxon>Spermatophyta</taxon>
        <taxon>Magnoliopsida</taxon>
        <taxon>eudicotyledons</taxon>
        <taxon>Gunneridae</taxon>
        <taxon>Pentapetalae</taxon>
        <taxon>rosids</taxon>
        <taxon>fabids</taxon>
        <taxon>Fabales</taxon>
        <taxon>Fabaceae</taxon>
        <taxon>Papilionoideae</taxon>
        <taxon>50 kb inversion clade</taxon>
        <taxon>NPAAA clade</taxon>
        <taxon>Hologalegina</taxon>
        <taxon>IRL clade</taxon>
        <taxon>Trifolieae</taxon>
        <taxon>Trifolium</taxon>
    </lineage>
</organism>
<name>A0ACB0J9Y7_TRIPR</name>
<protein>
    <submittedName>
        <fullName evidence="1">Uncharacterized protein</fullName>
    </submittedName>
</protein>
<accession>A0ACB0J9Y7</accession>
<reference evidence="1" key="1">
    <citation type="submission" date="2023-10" db="EMBL/GenBank/DDBJ databases">
        <authorList>
            <person name="Rodriguez Cubillos JULIANA M."/>
            <person name="De Vega J."/>
        </authorList>
    </citation>
    <scope>NUCLEOTIDE SEQUENCE</scope>
</reference>
<evidence type="ECO:0000313" key="1">
    <source>
        <dbReference type="EMBL" id="CAJ2640831.1"/>
    </source>
</evidence>
<dbReference type="EMBL" id="CASHSV030000024">
    <property type="protein sequence ID" value="CAJ2640831.1"/>
    <property type="molecule type" value="Genomic_DNA"/>
</dbReference>
<proteinExistence type="predicted"/>
<keyword evidence="2" id="KW-1185">Reference proteome</keyword>
<gene>
    <name evidence="1" type="ORF">MILVUS5_LOCUS10620</name>
</gene>
<sequence>MVGKKEIAGEVLKVSHISVGNFRAVMFLLWRSSCSVHRHVAIGAHDLQQIARQRQEKKRVPVFLHHFQVFKGRGLDLRL</sequence>
<evidence type="ECO:0000313" key="2">
    <source>
        <dbReference type="Proteomes" id="UP001177021"/>
    </source>
</evidence>